<dbReference type="InterPro" id="IPR024964">
    <property type="entry name" value="CTLH/CRA"/>
</dbReference>
<dbReference type="GO" id="GO:0045721">
    <property type="term" value="P:negative regulation of gluconeogenesis"/>
    <property type="evidence" value="ECO:0007669"/>
    <property type="project" value="EnsemblFungi"/>
</dbReference>
<dbReference type="GO" id="GO:0043066">
    <property type="term" value="P:negative regulation of apoptotic process"/>
    <property type="evidence" value="ECO:0007669"/>
    <property type="project" value="EnsemblFungi"/>
</dbReference>
<evidence type="ECO:0000256" key="4">
    <source>
        <dbReference type="ARBA" id="ARBA00022723"/>
    </source>
</evidence>
<evidence type="ECO:0000256" key="5">
    <source>
        <dbReference type="ARBA" id="ARBA00022771"/>
    </source>
</evidence>
<dbReference type="PANTHER" id="PTHR12170:SF2">
    <property type="entry name" value="E3 UBIQUITIN-PROTEIN TRANSFERASE MAEA"/>
    <property type="match status" value="1"/>
</dbReference>
<evidence type="ECO:0000256" key="3">
    <source>
        <dbReference type="ARBA" id="ARBA00022490"/>
    </source>
</evidence>
<keyword evidence="11" id="KW-1185">Reference proteome</keyword>
<comment type="similarity">
    <text evidence="2">Belongs to the FYV10 family.</text>
</comment>
<dbReference type="PROSITE" id="PS50897">
    <property type="entry name" value="CTLH"/>
    <property type="match status" value="1"/>
</dbReference>
<dbReference type="GO" id="GO:0005737">
    <property type="term" value="C:cytoplasm"/>
    <property type="evidence" value="ECO:0007669"/>
    <property type="project" value="UniProtKB-SubCell"/>
</dbReference>
<dbReference type="GO" id="GO:0043161">
    <property type="term" value="P:proteasome-mediated ubiquitin-dependent protein catabolic process"/>
    <property type="evidence" value="ECO:0007669"/>
    <property type="project" value="EnsemblFungi"/>
</dbReference>
<dbReference type="Pfam" id="PF10607">
    <property type="entry name" value="CTLH"/>
    <property type="match status" value="1"/>
</dbReference>
<reference evidence="10 11" key="1">
    <citation type="journal article" date="2011" name="Proc. Natl. Acad. Sci. U.S.A.">
        <title>Evolutionary erosion of yeast sex chromosomes by mating-type switching accidents.</title>
        <authorList>
            <person name="Gordon J.L."/>
            <person name="Armisen D."/>
            <person name="Proux-Wera E."/>
            <person name="Oheigeartaigh S.S."/>
            <person name="Byrne K.P."/>
            <person name="Wolfe K.H."/>
        </authorList>
    </citation>
    <scope>NUCLEOTIDE SEQUENCE [LARGE SCALE GENOMIC DNA]</scope>
    <source>
        <strain evidence="11">ATCC 22294 / BCRC 22015 / CBS 2517 / CECT 1963 / NBRC 1671 / NRRL Y-8276</strain>
    </source>
</reference>
<dbReference type="KEGG" id="kaf:KAFR_0J01400"/>
<keyword evidence="6" id="KW-0862">Zinc</keyword>
<dbReference type="eggNOG" id="KOG0396">
    <property type="taxonomic scope" value="Eukaryota"/>
</dbReference>
<protein>
    <submittedName>
        <fullName evidence="10">Uncharacterized protein</fullName>
    </submittedName>
</protein>
<dbReference type="InterPro" id="IPR006595">
    <property type="entry name" value="CTLH_C"/>
</dbReference>
<dbReference type="AlphaFoldDB" id="H2B0Q7"/>
<accession>H2B0Q7</accession>
<keyword evidence="3" id="KW-0963">Cytoplasm</keyword>
<evidence type="ECO:0000313" key="11">
    <source>
        <dbReference type="Proteomes" id="UP000005220"/>
    </source>
</evidence>
<sequence>MATLINEPDTDFHLQLNEQSFHIPYELLTRNFKLLNELIERESSLLNKKFHELNSLLSKNAISHDKIAITKLNSIIKSIDLFEAKLNDKITRESELLNRIKLRINFFQDLQTFKDNHDTNKLIDWYQKYSNLLIGEYLTRFPIIEKSGKRFLTEQNLQNLLDFDILEKANYISNALVNSHDLQPLIAWIDENNNYLNKRKSILEFKARFQEYLELLKLNDHKNAIRSLQRNLLPFMNTNFDDLKIACGLLVFMENCSNDTPNTIITNHDNIDTREKAYEYFFHKRLDLSMNTDINKMKSLSNSENLDRYRELLDDHRWTILKDTFLDEYYSLYGISKNDPLLIYISLGIPTLKTKACLQSDNSIPSEYNILQKHNKNYLKNSCPVCNDSFAPIAENLPFAHHTESKLFENPVMLPNGNVYDSNKLKEMSHLLIVEKIANLKDNEIFDPISKTVFKESDFVTMYPT</sequence>
<evidence type="ECO:0000256" key="2">
    <source>
        <dbReference type="ARBA" id="ARBA00010615"/>
    </source>
</evidence>
<dbReference type="PROSITE" id="PS51867">
    <property type="entry name" value="ZF_RING_GID"/>
    <property type="match status" value="1"/>
</dbReference>
<organism evidence="10 11">
    <name type="scientific">Kazachstania africana (strain ATCC 22294 / BCRC 22015 / CBS 2517 / CECT 1963 / NBRC 1671 / NRRL Y-8276)</name>
    <name type="common">Yeast</name>
    <name type="synonym">Kluyveromyces africanus</name>
    <dbReference type="NCBI Taxonomy" id="1071382"/>
    <lineage>
        <taxon>Eukaryota</taxon>
        <taxon>Fungi</taxon>
        <taxon>Dikarya</taxon>
        <taxon>Ascomycota</taxon>
        <taxon>Saccharomycotina</taxon>
        <taxon>Saccharomycetes</taxon>
        <taxon>Saccharomycetales</taxon>
        <taxon>Saccharomycetaceae</taxon>
        <taxon>Kazachstania</taxon>
    </lineage>
</organism>
<evidence type="ECO:0000259" key="8">
    <source>
        <dbReference type="PROSITE" id="PS50897"/>
    </source>
</evidence>
<dbReference type="RefSeq" id="XP_003959342.1">
    <property type="nucleotide sequence ID" value="XM_003959293.1"/>
</dbReference>
<dbReference type="GO" id="GO:0034657">
    <property type="term" value="C:GID complex"/>
    <property type="evidence" value="ECO:0007669"/>
    <property type="project" value="EnsemblFungi"/>
</dbReference>
<dbReference type="InParanoid" id="H2B0Q7"/>
<dbReference type="STRING" id="1071382.H2B0Q7"/>
<dbReference type="EMBL" id="HE650830">
    <property type="protein sequence ID" value="CCF60207.1"/>
    <property type="molecule type" value="Genomic_DNA"/>
</dbReference>
<proteinExistence type="inferred from homology"/>
<dbReference type="HOGENOM" id="CLU_027445_2_0_1"/>
<dbReference type="InterPro" id="IPR045098">
    <property type="entry name" value="Fyv10_fam"/>
</dbReference>
<dbReference type="GO" id="GO:0005634">
    <property type="term" value="C:nucleus"/>
    <property type="evidence" value="ECO:0007669"/>
    <property type="project" value="TreeGrafter"/>
</dbReference>
<keyword evidence="5 7" id="KW-0863">Zinc-finger</keyword>
<gene>
    <name evidence="10" type="primary">KAFR0J01400</name>
    <name evidence="10" type="ORF">KAFR_0J01400</name>
</gene>
<dbReference type="GO" id="GO:0008270">
    <property type="term" value="F:zinc ion binding"/>
    <property type="evidence" value="ECO:0007669"/>
    <property type="project" value="UniProtKB-KW"/>
</dbReference>
<keyword evidence="4" id="KW-0479">Metal-binding</keyword>
<dbReference type="GeneID" id="13883857"/>
<feature type="domain" description="CTLH" evidence="8">
    <location>
        <begin position="176"/>
        <end position="223"/>
    </location>
</feature>
<evidence type="ECO:0000256" key="1">
    <source>
        <dbReference type="ARBA" id="ARBA00004496"/>
    </source>
</evidence>
<dbReference type="InterPro" id="IPR044063">
    <property type="entry name" value="ZF_RING_GID"/>
</dbReference>
<dbReference type="GO" id="GO:0061630">
    <property type="term" value="F:ubiquitin protein ligase activity"/>
    <property type="evidence" value="ECO:0007669"/>
    <property type="project" value="EnsemblFungi"/>
</dbReference>
<dbReference type="SMART" id="SM00668">
    <property type="entry name" value="CTLH"/>
    <property type="match status" value="1"/>
</dbReference>
<evidence type="ECO:0000259" key="9">
    <source>
        <dbReference type="PROSITE" id="PS51867"/>
    </source>
</evidence>
<dbReference type="PANTHER" id="PTHR12170">
    <property type="entry name" value="MACROPHAGE ERYTHROBLAST ATTACHER-RELATED"/>
    <property type="match status" value="1"/>
</dbReference>
<comment type="subcellular location">
    <subcellularLocation>
        <location evidence="1">Cytoplasm</location>
    </subcellularLocation>
</comment>
<dbReference type="OrthoDB" id="1933455at2759"/>
<evidence type="ECO:0000256" key="6">
    <source>
        <dbReference type="ARBA" id="ARBA00022833"/>
    </source>
</evidence>
<name>H2B0Q7_KAZAF</name>
<feature type="domain" description="RING-Gid-type" evidence="9">
    <location>
        <begin position="383"/>
        <end position="450"/>
    </location>
</feature>
<evidence type="ECO:0000256" key="7">
    <source>
        <dbReference type="PROSITE-ProRule" id="PRU01215"/>
    </source>
</evidence>
<feature type="zinc finger region" description="RING-Gid-type" evidence="7">
    <location>
        <begin position="383"/>
        <end position="450"/>
    </location>
</feature>
<evidence type="ECO:0000313" key="10">
    <source>
        <dbReference type="EMBL" id="CCF60207.1"/>
    </source>
</evidence>
<dbReference type="FunCoup" id="H2B0Q7">
    <property type="interactions" value="978"/>
</dbReference>
<dbReference type="Proteomes" id="UP000005220">
    <property type="component" value="Chromosome 10"/>
</dbReference>